<evidence type="ECO:0000256" key="6">
    <source>
        <dbReference type="ARBA" id="ARBA00023136"/>
    </source>
</evidence>
<dbReference type="RefSeq" id="WP_211543271.1">
    <property type="nucleotide sequence ID" value="NZ_JAGTUK010000002.1"/>
</dbReference>
<evidence type="ECO:0000256" key="9">
    <source>
        <dbReference type="SAM" id="Phobius"/>
    </source>
</evidence>
<dbReference type="InterPro" id="IPR017825">
    <property type="entry name" value="Lycopene_cyclase_dom"/>
</dbReference>
<organism evidence="11 12">
    <name type="scientific">Microbacterium paraoxydans</name>
    <dbReference type="NCBI Taxonomy" id="199592"/>
    <lineage>
        <taxon>Bacteria</taxon>
        <taxon>Bacillati</taxon>
        <taxon>Actinomycetota</taxon>
        <taxon>Actinomycetes</taxon>
        <taxon>Micrococcales</taxon>
        <taxon>Microbacteriaceae</taxon>
        <taxon>Microbacterium</taxon>
    </lineage>
</organism>
<proteinExistence type="predicted"/>
<keyword evidence="7" id="KW-0413">Isomerase</keyword>
<evidence type="ECO:0000313" key="11">
    <source>
        <dbReference type="EMBL" id="MBS0024446.1"/>
    </source>
</evidence>
<evidence type="ECO:0000256" key="7">
    <source>
        <dbReference type="ARBA" id="ARBA00023235"/>
    </source>
</evidence>
<accession>A0ABS5INC6</accession>
<evidence type="ECO:0000256" key="1">
    <source>
        <dbReference type="ARBA" id="ARBA00004141"/>
    </source>
</evidence>
<gene>
    <name evidence="11" type="ORF">KE274_10020</name>
</gene>
<comment type="pathway">
    <text evidence="2">Carotenoid biosynthesis.</text>
</comment>
<sequence length="119" mass="12356">MTYLQLSAVFLVVAAGGGLLAALVARRGPHPGALGATALILLLLTAVFDTVMIATGLFHYSTAHLVGVHLGLAPVEDFTYPVAAVLLLPALWTALRARRSRQDTSDAGAEHAGRREGSA</sequence>
<name>A0ABS5INC6_9MICO</name>
<evidence type="ECO:0000256" key="5">
    <source>
        <dbReference type="ARBA" id="ARBA00022989"/>
    </source>
</evidence>
<dbReference type="Proteomes" id="UP000678243">
    <property type="component" value="Unassembled WGS sequence"/>
</dbReference>
<evidence type="ECO:0000256" key="2">
    <source>
        <dbReference type="ARBA" id="ARBA00004829"/>
    </source>
</evidence>
<evidence type="ECO:0000256" key="4">
    <source>
        <dbReference type="ARBA" id="ARBA00022746"/>
    </source>
</evidence>
<feature type="transmembrane region" description="Helical" evidence="9">
    <location>
        <begin position="78"/>
        <end position="95"/>
    </location>
</feature>
<feature type="transmembrane region" description="Helical" evidence="9">
    <location>
        <begin position="37"/>
        <end position="58"/>
    </location>
</feature>
<protein>
    <submittedName>
        <fullName evidence="11">Lycopene cyclase domain-containing protein</fullName>
    </submittedName>
</protein>
<evidence type="ECO:0000256" key="3">
    <source>
        <dbReference type="ARBA" id="ARBA00022692"/>
    </source>
</evidence>
<feature type="compositionally biased region" description="Basic and acidic residues" evidence="8">
    <location>
        <begin position="100"/>
        <end position="119"/>
    </location>
</feature>
<feature type="domain" description="Lycopene cyclase" evidence="10">
    <location>
        <begin position="35"/>
        <end position="90"/>
    </location>
</feature>
<evidence type="ECO:0000313" key="12">
    <source>
        <dbReference type="Proteomes" id="UP000678243"/>
    </source>
</evidence>
<keyword evidence="4" id="KW-0125">Carotenoid biosynthesis</keyword>
<keyword evidence="3 9" id="KW-0812">Transmembrane</keyword>
<feature type="region of interest" description="Disordered" evidence="8">
    <location>
        <begin position="99"/>
        <end position="119"/>
    </location>
</feature>
<comment type="subcellular location">
    <subcellularLocation>
        <location evidence="1">Membrane</location>
        <topology evidence="1">Multi-pass membrane protein</topology>
    </subcellularLocation>
</comment>
<keyword evidence="12" id="KW-1185">Reference proteome</keyword>
<dbReference type="EMBL" id="JAGTUK010000002">
    <property type="protein sequence ID" value="MBS0024446.1"/>
    <property type="molecule type" value="Genomic_DNA"/>
</dbReference>
<reference evidence="11 12" key="1">
    <citation type="submission" date="2021-04" db="EMBL/GenBank/DDBJ databases">
        <title>Whole genome analysis of root endophytic bacterium Microbacterium paraoxydans ku-mp colonizing RP-bio226 rice variety.</title>
        <authorList>
            <person name="Ulaganathan K."/>
            <person name="Latha B."/>
        </authorList>
    </citation>
    <scope>NUCLEOTIDE SEQUENCE [LARGE SCALE GENOMIC DNA]</scope>
    <source>
        <strain evidence="12">ku-mp</strain>
    </source>
</reference>
<feature type="transmembrane region" description="Helical" evidence="9">
    <location>
        <begin position="6"/>
        <end position="25"/>
    </location>
</feature>
<keyword evidence="5 9" id="KW-1133">Transmembrane helix</keyword>
<comment type="caution">
    <text evidence="11">The sequence shown here is derived from an EMBL/GenBank/DDBJ whole genome shotgun (WGS) entry which is preliminary data.</text>
</comment>
<evidence type="ECO:0000259" key="10">
    <source>
        <dbReference type="Pfam" id="PF18916"/>
    </source>
</evidence>
<evidence type="ECO:0000256" key="8">
    <source>
        <dbReference type="SAM" id="MobiDB-lite"/>
    </source>
</evidence>
<dbReference type="Pfam" id="PF18916">
    <property type="entry name" value="Lycopene_cyc"/>
    <property type="match status" value="1"/>
</dbReference>
<dbReference type="NCBIfam" id="TIGR03462">
    <property type="entry name" value="CarR_dom_SF"/>
    <property type="match status" value="1"/>
</dbReference>
<keyword evidence="6 9" id="KW-0472">Membrane</keyword>